<dbReference type="GO" id="GO:0004726">
    <property type="term" value="F:non-membrane spanning protein tyrosine phosphatase activity"/>
    <property type="evidence" value="ECO:0007669"/>
    <property type="project" value="TreeGrafter"/>
</dbReference>
<keyword evidence="4" id="KW-0597">Phosphoprotein</keyword>
<dbReference type="Proteomes" id="UP000019118">
    <property type="component" value="Unassembled WGS sequence"/>
</dbReference>
<evidence type="ECO:0000256" key="2">
    <source>
        <dbReference type="ARBA" id="ARBA00009701"/>
    </source>
</evidence>
<dbReference type="KEGG" id="dpa:109547000"/>
<evidence type="ECO:0000256" key="9">
    <source>
        <dbReference type="PIRSR" id="PIRSR000926-2"/>
    </source>
</evidence>
<comment type="similarity">
    <text evidence="2">Belongs to the protein-tyrosine phosphatase family. Non-receptor class 1 subfamily.</text>
</comment>
<dbReference type="Pfam" id="PF00102">
    <property type="entry name" value="Y_phosphatase"/>
    <property type="match status" value="1"/>
</dbReference>
<evidence type="ECO:0000256" key="3">
    <source>
        <dbReference type="ARBA" id="ARBA00013064"/>
    </source>
</evidence>
<feature type="binding site" evidence="9">
    <location>
        <begin position="224"/>
        <end position="230"/>
    </location>
    <ligand>
        <name>substrate</name>
    </ligand>
</feature>
<evidence type="ECO:0000259" key="12">
    <source>
        <dbReference type="PROSITE" id="PS50055"/>
    </source>
</evidence>
<evidence type="ECO:0000256" key="1">
    <source>
        <dbReference type="ARBA" id="ARBA00004308"/>
    </source>
</evidence>
<keyword evidence="6" id="KW-0904">Protein phosphatase</keyword>
<keyword evidence="5" id="KW-0378">Hydrolase</keyword>
<evidence type="ECO:0000256" key="8">
    <source>
        <dbReference type="PIRSR" id="PIRSR000926-1"/>
    </source>
</evidence>
<feature type="domain" description="Tyrosine specific protein phosphatases" evidence="13">
    <location>
        <begin position="198"/>
        <end position="276"/>
    </location>
</feature>
<protein>
    <recommendedName>
        <fullName evidence="3">protein-tyrosine-phosphatase</fullName>
        <ecNumber evidence="3">3.1.3.48</ecNumber>
    </recommendedName>
</protein>
<evidence type="ECO:0000256" key="4">
    <source>
        <dbReference type="ARBA" id="ARBA00022553"/>
    </source>
</evidence>
<evidence type="ECO:0000313" key="15">
    <source>
        <dbReference type="Proteomes" id="UP000019118"/>
    </source>
</evidence>
<keyword evidence="11" id="KW-0812">Transmembrane</keyword>
<organism evidence="14 15">
    <name type="scientific">Dendroctonus ponderosae</name>
    <name type="common">Mountain pine beetle</name>
    <dbReference type="NCBI Taxonomy" id="77166"/>
    <lineage>
        <taxon>Eukaryota</taxon>
        <taxon>Metazoa</taxon>
        <taxon>Ecdysozoa</taxon>
        <taxon>Arthropoda</taxon>
        <taxon>Hexapoda</taxon>
        <taxon>Insecta</taxon>
        <taxon>Pterygota</taxon>
        <taxon>Neoptera</taxon>
        <taxon>Endopterygota</taxon>
        <taxon>Coleoptera</taxon>
        <taxon>Polyphaga</taxon>
        <taxon>Cucujiformia</taxon>
        <taxon>Curculionidae</taxon>
        <taxon>Scolytinae</taxon>
        <taxon>Dendroctonus</taxon>
    </lineage>
</organism>
<dbReference type="GO" id="GO:0019901">
    <property type="term" value="F:protein kinase binding"/>
    <property type="evidence" value="ECO:0007669"/>
    <property type="project" value="TreeGrafter"/>
</dbReference>
<dbReference type="EC" id="3.1.3.48" evidence="3"/>
<evidence type="ECO:0000256" key="11">
    <source>
        <dbReference type="SAM" id="Phobius"/>
    </source>
</evidence>
<keyword evidence="7 11" id="KW-0472">Membrane</keyword>
<dbReference type="PANTHER" id="PTHR46047:SF3">
    <property type="entry name" value="TYROSINE-PROTEIN PHOSPHATASE NON-RECEPTOR TYPE 61F"/>
    <property type="match status" value="1"/>
</dbReference>
<dbReference type="InterPro" id="IPR000387">
    <property type="entry name" value="Tyr_Pase_dom"/>
</dbReference>
<feature type="active site" description="Phosphocysteine intermediate" evidence="8">
    <location>
        <position position="224"/>
    </location>
</feature>
<dbReference type="Gene3D" id="3.90.190.10">
    <property type="entry name" value="Protein tyrosine phosphatase superfamily"/>
    <property type="match status" value="1"/>
</dbReference>
<dbReference type="CTD" id="38160"/>
<evidence type="ECO:0000259" key="13">
    <source>
        <dbReference type="PROSITE" id="PS50056"/>
    </source>
</evidence>
<evidence type="ECO:0000313" key="14">
    <source>
        <dbReference type="EnsemblMetazoa" id="XP_019773769.1"/>
    </source>
</evidence>
<dbReference type="GO" id="GO:0005634">
    <property type="term" value="C:nucleus"/>
    <property type="evidence" value="ECO:0007669"/>
    <property type="project" value="TreeGrafter"/>
</dbReference>
<dbReference type="PROSITE" id="PS00383">
    <property type="entry name" value="TYR_PHOSPHATASE_1"/>
    <property type="match status" value="1"/>
</dbReference>
<dbReference type="GO" id="GO:0070373">
    <property type="term" value="P:negative regulation of ERK1 and ERK2 cascade"/>
    <property type="evidence" value="ECO:0007669"/>
    <property type="project" value="TreeGrafter"/>
</dbReference>
<feature type="transmembrane region" description="Helical" evidence="11">
    <location>
        <begin position="472"/>
        <end position="494"/>
    </location>
</feature>
<feature type="binding site" evidence="9">
    <location>
        <position position="190"/>
    </location>
    <ligand>
        <name>substrate</name>
    </ligand>
</feature>
<comment type="subcellular location">
    <subcellularLocation>
        <location evidence="1">Endomembrane system</location>
    </subcellularLocation>
</comment>
<reference evidence="15" key="1">
    <citation type="journal article" date="2013" name="Genome Biol.">
        <title>Draft genome of the mountain pine beetle, Dendroctonus ponderosae Hopkins, a major forest pest.</title>
        <authorList>
            <person name="Keeling C.I."/>
            <person name="Yuen M.M."/>
            <person name="Liao N.Y."/>
            <person name="Docking T.R."/>
            <person name="Chan S.K."/>
            <person name="Taylor G.A."/>
            <person name="Palmquist D.L."/>
            <person name="Jackman S.D."/>
            <person name="Nguyen A."/>
            <person name="Li M."/>
            <person name="Henderson H."/>
            <person name="Janes J.K."/>
            <person name="Zhao Y."/>
            <person name="Pandoh P."/>
            <person name="Moore R."/>
            <person name="Sperling F.A."/>
            <person name="Huber D.P."/>
            <person name="Birol I."/>
            <person name="Jones S.J."/>
            <person name="Bohlmann J."/>
        </authorList>
    </citation>
    <scope>NUCLEOTIDE SEQUENCE</scope>
</reference>
<feature type="compositionally biased region" description="Basic residues" evidence="10">
    <location>
        <begin position="437"/>
        <end position="448"/>
    </location>
</feature>
<dbReference type="RefSeq" id="XP_019773769.1">
    <property type="nucleotide sequence ID" value="XM_019918210.2"/>
</dbReference>
<dbReference type="GO" id="GO:0048666">
    <property type="term" value="P:neuron development"/>
    <property type="evidence" value="ECO:0007669"/>
    <property type="project" value="UniProtKB-ARBA"/>
</dbReference>
<dbReference type="CDD" id="cd14545">
    <property type="entry name" value="PTPc-N1_2"/>
    <property type="match status" value="1"/>
</dbReference>
<proteinExistence type="inferred from homology"/>
<dbReference type="PROSITE" id="PS50056">
    <property type="entry name" value="TYR_PHOSPHATASE_2"/>
    <property type="match status" value="1"/>
</dbReference>
<evidence type="ECO:0000256" key="5">
    <source>
        <dbReference type="ARBA" id="ARBA00022801"/>
    </source>
</evidence>
<dbReference type="GeneID" id="109547000"/>
<dbReference type="GO" id="GO:0009653">
    <property type="term" value="P:anatomical structure morphogenesis"/>
    <property type="evidence" value="ECO:0007669"/>
    <property type="project" value="UniProtKB-ARBA"/>
</dbReference>
<reference evidence="14" key="2">
    <citation type="submission" date="2024-08" db="UniProtKB">
        <authorList>
            <consortium name="EnsemblMetazoa"/>
        </authorList>
    </citation>
    <scope>IDENTIFICATION</scope>
</reference>
<dbReference type="SUPFAM" id="SSF52799">
    <property type="entry name" value="(Phosphotyrosine protein) phosphatases II"/>
    <property type="match status" value="1"/>
</dbReference>
<accession>A0AAR5QKL3</accession>
<feature type="compositionally biased region" description="Acidic residues" evidence="10">
    <location>
        <begin position="386"/>
        <end position="414"/>
    </location>
</feature>
<name>A0AAR5QKL3_DENPD</name>
<keyword evidence="11" id="KW-1133">Transmembrane helix</keyword>
<dbReference type="GO" id="GO:0046426">
    <property type="term" value="P:negative regulation of receptor signaling pathway via JAK-STAT"/>
    <property type="evidence" value="ECO:0007669"/>
    <property type="project" value="TreeGrafter"/>
</dbReference>
<dbReference type="AlphaFoldDB" id="A0AAR5QKL3"/>
<dbReference type="InterPro" id="IPR000242">
    <property type="entry name" value="PTP_cat"/>
</dbReference>
<evidence type="ECO:0000256" key="6">
    <source>
        <dbReference type="ARBA" id="ARBA00022912"/>
    </source>
</evidence>
<evidence type="ECO:0000256" key="7">
    <source>
        <dbReference type="ARBA" id="ARBA00023136"/>
    </source>
</evidence>
<feature type="compositionally biased region" description="Acidic residues" evidence="10">
    <location>
        <begin position="312"/>
        <end position="325"/>
    </location>
</feature>
<dbReference type="GO" id="GO:0005783">
    <property type="term" value="C:endoplasmic reticulum"/>
    <property type="evidence" value="ECO:0007669"/>
    <property type="project" value="UniProtKB-SubCell"/>
</dbReference>
<feature type="domain" description="Tyrosine-protein phosphatase" evidence="12">
    <location>
        <begin position="10"/>
        <end position="285"/>
    </location>
</feature>
<dbReference type="InterPro" id="IPR016130">
    <property type="entry name" value="Tyr_Pase_AS"/>
</dbReference>
<dbReference type="InterPro" id="IPR029021">
    <property type="entry name" value="Prot-tyrosine_phosphatase-like"/>
</dbReference>
<dbReference type="PRINTS" id="PR00700">
    <property type="entry name" value="PRTYPHPHTASE"/>
</dbReference>
<dbReference type="PANTHER" id="PTHR46047">
    <property type="entry name" value="TYROSINE-PROTEIN PHOSPHATASE NON-RECEPTOR TYPE 61F"/>
    <property type="match status" value="1"/>
</dbReference>
<keyword evidence="15" id="KW-1185">Reference proteome</keyword>
<dbReference type="SMART" id="SM00194">
    <property type="entry name" value="PTPc"/>
    <property type="match status" value="1"/>
</dbReference>
<feature type="region of interest" description="Disordered" evidence="10">
    <location>
        <begin position="293"/>
        <end position="454"/>
    </location>
</feature>
<dbReference type="InterPro" id="IPR003595">
    <property type="entry name" value="Tyr_Pase_cat"/>
</dbReference>
<feature type="compositionally biased region" description="Basic and acidic residues" evidence="10">
    <location>
        <begin position="302"/>
        <end position="311"/>
    </location>
</feature>
<dbReference type="PROSITE" id="PS50055">
    <property type="entry name" value="TYR_PHOSPHATASE_PTP"/>
    <property type="match status" value="1"/>
</dbReference>
<dbReference type="SMART" id="SM00404">
    <property type="entry name" value="PTPc_motif"/>
    <property type="match status" value="1"/>
</dbReference>
<sequence>MTTESSSNNIETQYLEINANDDWPAFYQKIRVKSSKLAGQCTEALKPQNKNLNRYRDVHPYDHSRVILKRGSTDYINANLCKVEKAHRQYILTQGPLVNTVSHFWLMVWEQGSKAVLMLNKLIEKKAEKCYQYWPSSIGSVCIYNDVGLQLEYLEQHDHSYYLTRLLRLKDLESGEQRDILQFHYITWPDFGVPCSPTKFLDFLKKVRKAGVLGEDVGPAVVHCSAGIGRSGTFCVVDSCLVLIEKYGLNSVNVEEILMELRKYRTGLIQTHEQLRFSYQAIIEGAKQLLNLDSDGDDESEEHSIHIHDESEINEEALSSEEDNEPPPLPPPRSDSLKPVENGLADRPLPTIPQSVSDDNLTYKGNGDNSIEEKYIPSGPLPGVPAEEDEEGSSEDSLEDEDDADEENENEDDDGSLRTESPLSDKDETRSNISEVRHRRRVERKHHMEKQVRDMKRRQQANEQWQHLKRSLYVPLIVGCATLIGGGLVAYLYLKSN</sequence>
<dbReference type="InterPro" id="IPR051985">
    <property type="entry name" value="NR_tyrosine_phosphatase"/>
</dbReference>
<dbReference type="EnsemblMetazoa" id="XM_019918210.1">
    <property type="protein sequence ID" value="XP_019773769.1"/>
    <property type="gene ID" value="LOC109547000"/>
</dbReference>
<evidence type="ECO:0000256" key="10">
    <source>
        <dbReference type="SAM" id="MobiDB-lite"/>
    </source>
</evidence>
<feature type="binding site" evidence="9">
    <location>
        <position position="270"/>
    </location>
    <ligand>
        <name>substrate</name>
    </ligand>
</feature>